<dbReference type="AlphaFoldDB" id="A0A8J2NWG7"/>
<keyword evidence="3" id="KW-1185">Reference proteome</keyword>
<dbReference type="OrthoDB" id="6514900at2759"/>
<name>A0A8J2NWG7_9HEXA</name>
<keyword evidence="1" id="KW-0812">Transmembrane</keyword>
<dbReference type="Proteomes" id="UP000708208">
    <property type="component" value="Unassembled WGS sequence"/>
</dbReference>
<evidence type="ECO:0000313" key="3">
    <source>
        <dbReference type="Proteomes" id="UP000708208"/>
    </source>
</evidence>
<evidence type="ECO:0000256" key="1">
    <source>
        <dbReference type="SAM" id="Phobius"/>
    </source>
</evidence>
<proteinExistence type="predicted"/>
<organism evidence="2 3">
    <name type="scientific">Allacma fusca</name>
    <dbReference type="NCBI Taxonomy" id="39272"/>
    <lineage>
        <taxon>Eukaryota</taxon>
        <taxon>Metazoa</taxon>
        <taxon>Ecdysozoa</taxon>
        <taxon>Arthropoda</taxon>
        <taxon>Hexapoda</taxon>
        <taxon>Collembola</taxon>
        <taxon>Symphypleona</taxon>
        <taxon>Sminthuridae</taxon>
        <taxon>Allacma</taxon>
    </lineage>
</organism>
<keyword evidence="1" id="KW-1133">Transmembrane helix</keyword>
<evidence type="ECO:0000313" key="2">
    <source>
        <dbReference type="EMBL" id="CAG7717015.1"/>
    </source>
</evidence>
<accession>A0A8J2NWG7</accession>
<sequence>MGLGREQDVWMEGCVMVKLSNFMSTVSSLKLIILRLSVEVIMRTSSISFPSKFALNFSMSKFWTVFCLLIVAATIISARPTSNNRHKRQSDQRLAELETLLALQKYNGHRVRGWQSHNDLTPAFGLIDFDKIGRRKKSTRFSPGEPKADEENVWNSWVSKISSDLKICRPCFWSRSQPAGMTRENF</sequence>
<keyword evidence="1" id="KW-0472">Membrane</keyword>
<feature type="transmembrane region" description="Helical" evidence="1">
    <location>
        <begin position="62"/>
        <end position="78"/>
    </location>
</feature>
<dbReference type="EMBL" id="CAJVCH010042812">
    <property type="protein sequence ID" value="CAG7717015.1"/>
    <property type="molecule type" value="Genomic_DNA"/>
</dbReference>
<gene>
    <name evidence="2" type="ORF">AFUS01_LOCUS6494</name>
</gene>
<comment type="caution">
    <text evidence="2">The sequence shown here is derived from an EMBL/GenBank/DDBJ whole genome shotgun (WGS) entry which is preliminary data.</text>
</comment>
<protein>
    <submittedName>
        <fullName evidence="2">Uncharacterized protein</fullName>
    </submittedName>
</protein>
<reference evidence="2" key="1">
    <citation type="submission" date="2021-06" db="EMBL/GenBank/DDBJ databases">
        <authorList>
            <person name="Hodson N. C."/>
            <person name="Mongue J. A."/>
            <person name="Jaron S. K."/>
        </authorList>
    </citation>
    <scope>NUCLEOTIDE SEQUENCE</scope>
</reference>